<proteinExistence type="predicted"/>
<evidence type="ECO:0000313" key="1">
    <source>
        <dbReference type="EMBL" id="KAF1937308.1"/>
    </source>
</evidence>
<sequence>MKGFLPLGKRLGMTYSPHSKHLTEHNGALTYKEDPALHIQIAGCSCARIDVAAANAAHTLKRERAIQAQMHEDGSSSPKKKGCHGFVGLVLNNQSKAVAIQSEAEFQRTLNDLVAQRNASSSSAK</sequence>
<dbReference type="AlphaFoldDB" id="A0A6A5SCR0"/>
<protein>
    <submittedName>
        <fullName evidence="1">Uncharacterized protein</fullName>
    </submittedName>
</protein>
<dbReference type="EMBL" id="ML976144">
    <property type="protein sequence ID" value="KAF1937308.1"/>
    <property type="molecule type" value="Genomic_DNA"/>
</dbReference>
<keyword evidence="2" id="KW-1185">Reference proteome</keyword>
<name>A0A6A5SCR0_9PLEO</name>
<gene>
    <name evidence="1" type="ORF">EJ02DRAFT_426732</name>
</gene>
<evidence type="ECO:0000313" key="2">
    <source>
        <dbReference type="Proteomes" id="UP000800038"/>
    </source>
</evidence>
<accession>A0A6A5SCR0</accession>
<organism evidence="1 2">
    <name type="scientific">Clathrospora elynae</name>
    <dbReference type="NCBI Taxonomy" id="706981"/>
    <lineage>
        <taxon>Eukaryota</taxon>
        <taxon>Fungi</taxon>
        <taxon>Dikarya</taxon>
        <taxon>Ascomycota</taxon>
        <taxon>Pezizomycotina</taxon>
        <taxon>Dothideomycetes</taxon>
        <taxon>Pleosporomycetidae</taxon>
        <taxon>Pleosporales</taxon>
        <taxon>Diademaceae</taxon>
        <taxon>Clathrospora</taxon>
    </lineage>
</organism>
<dbReference type="Proteomes" id="UP000800038">
    <property type="component" value="Unassembled WGS sequence"/>
</dbReference>
<reference evidence="1" key="1">
    <citation type="journal article" date="2020" name="Stud. Mycol.">
        <title>101 Dothideomycetes genomes: a test case for predicting lifestyles and emergence of pathogens.</title>
        <authorList>
            <person name="Haridas S."/>
            <person name="Albert R."/>
            <person name="Binder M."/>
            <person name="Bloem J."/>
            <person name="Labutti K."/>
            <person name="Salamov A."/>
            <person name="Andreopoulos B."/>
            <person name="Baker S."/>
            <person name="Barry K."/>
            <person name="Bills G."/>
            <person name="Bluhm B."/>
            <person name="Cannon C."/>
            <person name="Castanera R."/>
            <person name="Culley D."/>
            <person name="Daum C."/>
            <person name="Ezra D."/>
            <person name="Gonzalez J."/>
            <person name="Henrissat B."/>
            <person name="Kuo A."/>
            <person name="Liang C."/>
            <person name="Lipzen A."/>
            <person name="Lutzoni F."/>
            <person name="Magnuson J."/>
            <person name="Mondo S."/>
            <person name="Nolan M."/>
            <person name="Ohm R."/>
            <person name="Pangilinan J."/>
            <person name="Park H.-J."/>
            <person name="Ramirez L."/>
            <person name="Alfaro M."/>
            <person name="Sun H."/>
            <person name="Tritt A."/>
            <person name="Yoshinaga Y."/>
            <person name="Zwiers L.-H."/>
            <person name="Turgeon B."/>
            <person name="Goodwin S."/>
            <person name="Spatafora J."/>
            <person name="Crous P."/>
            <person name="Grigoriev I."/>
        </authorList>
    </citation>
    <scope>NUCLEOTIDE SEQUENCE</scope>
    <source>
        <strain evidence="1">CBS 161.51</strain>
    </source>
</reference>